<dbReference type="Pfam" id="PF06738">
    <property type="entry name" value="ThrE"/>
    <property type="match status" value="1"/>
</dbReference>
<keyword evidence="2" id="KW-1003">Cell membrane</keyword>
<comment type="subcellular location">
    <subcellularLocation>
        <location evidence="1">Cell membrane</location>
        <topology evidence="1">Multi-pass membrane protein</topology>
    </subcellularLocation>
</comment>
<comment type="caution">
    <text evidence="9">The sequence shown here is derived from an EMBL/GenBank/DDBJ whole genome shotgun (WGS) entry which is preliminary data.</text>
</comment>
<feature type="domain" description="Threonine/serine exporter-like N-terminal" evidence="8">
    <location>
        <begin position="9"/>
        <end position="246"/>
    </location>
</feature>
<evidence type="ECO:0000256" key="4">
    <source>
        <dbReference type="ARBA" id="ARBA00022989"/>
    </source>
</evidence>
<proteinExistence type="inferred from homology"/>
<evidence type="ECO:0000313" key="10">
    <source>
        <dbReference type="Proteomes" id="UP000823485"/>
    </source>
</evidence>
<dbReference type="PANTHER" id="PTHR34390">
    <property type="entry name" value="UPF0442 PROTEIN YJJB-RELATED"/>
    <property type="match status" value="1"/>
</dbReference>
<comment type="similarity">
    <text evidence="6">Belongs to the ThrE exporter (TC 2.A.79) family.</text>
</comment>
<feature type="transmembrane region" description="Helical" evidence="7">
    <location>
        <begin position="168"/>
        <end position="186"/>
    </location>
</feature>
<evidence type="ECO:0000256" key="1">
    <source>
        <dbReference type="ARBA" id="ARBA00004651"/>
    </source>
</evidence>
<sequence>MGKEQLLIDICLLAGRMMAQAGAETYRVEDTMTRMAAAAGFPNSQSFVTPTVVMFNLEPMYTTHFARVNERGTDLEKIALVNSISRQMVKGEINLNEAQQMLKQLDEKSLSFPAWLQVVAAALASGSFLLMFKGMWIDYLPAALIGGAGFIILLIAHYLSKVKLFAEFFASFVIGGLAVLSVQFGFGRNLDLIIIASVMPLVPGLLITNAIRDLMAGHFMAGVSKGAEAFLTAFAIGAGVALVFSFFV</sequence>
<feature type="transmembrane region" description="Helical" evidence="7">
    <location>
        <begin position="136"/>
        <end position="156"/>
    </location>
</feature>
<evidence type="ECO:0000256" key="7">
    <source>
        <dbReference type="SAM" id="Phobius"/>
    </source>
</evidence>
<accession>A0ABS2RDL7</accession>
<feature type="transmembrane region" description="Helical" evidence="7">
    <location>
        <begin position="110"/>
        <end position="130"/>
    </location>
</feature>
<protein>
    <submittedName>
        <fullName evidence="9">Uncharacterized membrane protein YjjP (DUF1212 family)</fullName>
    </submittedName>
</protein>
<keyword evidence="4 7" id="KW-1133">Transmembrane helix</keyword>
<dbReference type="EMBL" id="JAFBFH010000047">
    <property type="protein sequence ID" value="MBM7717435.1"/>
    <property type="molecule type" value="Genomic_DNA"/>
</dbReference>
<name>A0ABS2RDL7_9BACI</name>
<dbReference type="InterPro" id="IPR050539">
    <property type="entry name" value="ThrE_Dicarb/AminoAcid_Exp"/>
</dbReference>
<keyword evidence="3 7" id="KW-0812">Transmembrane</keyword>
<feature type="transmembrane region" description="Helical" evidence="7">
    <location>
        <begin position="229"/>
        <end position="247"/>
    </location>
</feature>
<dbReference type="InterPro" id="IPR010619">
    <property type="entry name" value="ThrE-like_N"/>
</dbReference>
<organism evidence="9 10">
    <name type="scientific">Siminovitchia thermophila</name>
    <dbReference type="NCBI Taxonomy" id="1245522"/>
    <lineage>
        <taxon>Bacteria</taxon>
        <taxon>Bacillati</taxon>
        <taxon>Bacillota</taxon>
        <taxon>Bacilli</taxon>
        <taxon>Bacillales</taxon>
        <taxon>Bacillaceae</taxon>
        <taxon>Siminovitchia</taxon>
    </lineage>
</organism>
<keyword evidence="10" id="KW-1185">Reference proteome</keyword>
<keyword evidence="5 7" id="KW-0472">Membrane</keyword>
<evidence type="ECO:0000256" key="5">
    <source>
        <dbReference type="ARBA" id="ARBA00023136"/>
    </source>
</evidence>
<dbReference type="RefSeq" id="WP_077113218.1">
    <property type="nucleotide sequence ID" value="NZ_JAFBFH010000047.1"/>
</dbReference>
<feature type="transmembrane region" description="Helical" evidence="7">
    <location>
        <begin position="192"/>
        <end position="208"/>
    </location>
</feature>
<evidence type="ECO:0000259" key="8">
    <source>
        <dbReference type="Pfam" id="PF06738"/>
    </source>
</evidence>
<dbReference type="Proteomes" id="UP000823485">
    <property type="component" value="Unassembled WGS sequence"/>
</dbReference>
<evidence type="ECO:0000256" key="6">
    <source>
        <dbReference type="ARBA" id="ARBA00034125"/>
    </source>
</evidence>
<dbReference type="PANTHER" id="PTHR34390:SF2">
    <property type="entry name" value="SUCCINATE TRANSPORTER SUBUNIT YJJP-RELATED"/>
    <property type="match status" value="1"/>
</dbReference>
<gene>
    <name evidence="9" type="ORF">JOC94_004463</name>
</gene>
<reference evidence="9 10" key="1">
    <citation type="submission" date="2021-01" db="EMBL/GenBank/DDBJ databases">
        <title>Genomic Encyclopedia of Type Strains, Phase IV (KMG-IV): sequencing the most valuable type-strain genomes for metagenomic binning, comparative biology and taxonomic classification.</title>
        <authorList>
            <person name="Goeker M."/>
        </authorList>
    </citation>
    <scope>NUCLEOTIDE SEQUENCE [LARGE SCALE GENOMIC DNA]</scope>
    <source>
        <strain evidence="9 10">DSM 105453</strain>
    </source>
</reference>
<evidence type="ECO:0000313" key="9">
    <source>
        <dbReference type="EMBL" id="MBM7717435.1"/>
    </source>
</evidence>
<evidence type="ECO:0000256" key="2">
    <source>
        <dbReference type="ARBA" id="ARBA00022475"/>
    </source>
</evidence>
<evidence type="ECO:0000256" key="3">
    <source>
        <dbReference type="ARBA" id="ARBA00022692"/>
    </source>
</evidence>